<comment type="caution">
    <text evidence="2">The sequence shown here is derived from an EMBL/GenBank/DDBJ whole genome shotgun (WGS) entry which is preliminary data.</text>
</comment>
<feature type="transmembrane region" description="Helical" evidence="1">
    <location>
        <begin position="215"/>
        <end position="239"/>
    </location>
</feature>
<feature type="transmembrane region" description="Helical" evidence="1">
    <location>
        <begin position="32"/>
        <end position="51"/>
    </location>
</feature>
<dbReference type="OrthoDB" id="2287686at2"/>
<protein>
    <recommendedName>
        <fullName evidence="4">Maltodextrose utilization protein MalA</fullName>
    </recommendedName>
</protein>
<evidence type="ECO:0000256" key="1">
    <source>
        <dbReference type="SAM" id="Phobius"/>
    </source>
</evidence>
<dbReference type="AlphaFoldDB" id="A0A5R9DT78"/>
<keyword evidence="1" id="KW-1133">Transmembrane helix</keyword>
<evidence type="ECO:0008006" key="4">
    <source>
        <dbReference type="Google" id="ProtNLM"/>
    </source>
</evidence>
<sequence length="275" mass="31351">MAHVFPINYFLTAFSAVKSFTHRQYLIHWQKLVVMILLASLMMIPLSLQLGRTTSADLTNYVPEVMDYIDESVVQELNTLGNSGTNLMITEDKIIKENDEFIIGLTPSIEAAETLLSDRGGIIYTSDQTIFGEDISSLFYQPYTGDKPMNEVEDVENLKELMSQQWFWSNRTSIILTNYIQLSVLIIVSLLFLVLGSSFFLSFMRKNDMYDINSFSEALTIVLNCLGLPTVMAMVIGLVSGNPTTMLTVQGLLFVLMLMWVYWKTHFNEHYVQNK</sequence>
<feature type="transmembrane region" description="Helical" evidence="1">
    <location>
        <begin position="179"/>
        <end position="203"/>
    </location>
</feature>
<gene>
    <name evidence="2" type="ORF">FEZ33_09305</name>
</gene>
<dbReference type="RefSeq" id="WP_138405111.1">
    <property type="nucleotide sequence ID" value="NZ_VBSP01000037.1"/>
</dbReference>
<proteinExistence type="predicted"/>
<evidence type="ECO:0000313" key="2">
    <source>
        <dbReference type="EMBL" id="TLQ40141.1"/>
    </source>
</evidence>
<reference evidence="2 3" key="1">
    <citation type="submission" date="2019-05" db="EMBL/GenBank/DDBJ databases">
        <title>The metagenome of a microbial culture collection derived from dairy environment covers the genomic content of the human microbiome.</title>
        <authorList>
            <person name="Roder T."/>
            <person name="Wuthrich D."/>
            <person name="Sattari Z."/>
            <person name="Von Ah U."/>
            <person name="Bar C."/>
            <person name="Ronchi F."/>
            <person name="Macpherson A.J."/>
            <person name="Ganal-Vonarburg S.C."/>
            <person name="Bruggmann R."/>
            <person name="Vergeres G."/>
        </authorList>
    </citation>
    <scope>NUCLEOTIDE SEQUENCE [LARGE SCALE GENOMIC DNA]</scope>
    <source>
        <strain evidence="2 3">FAM 24227</strain>
    </source>
</reference>
<dbReference type="EMBL" id="VBSP01000037">
    <property type="protein sequence ID" value="TLQ40141.1"/>
    <property type="molecule type" value="Genomic_DNA"/>
</dbReference>
<accession>A0A5R9DT78</accession>
<feature type="transmembrane region" description="Helical" evidence="1">
    <location>
        <begin position="245"/>
        <end position="263"/>
    </location>
</feature>
<keyword evidence="1" id="KW-0812">Transmembrane</keyword>
<evidence type="ECO:0000313" key="3">
    <source>
        <dbReference type="Proteomes" id="UP000306420"/>
    </source>
</evidence>
<name>A0A5R9DT78_9LACT</name>
<organism evidence="2 3">
    <name type="scientific">Ruoffia tabacinasalis</name>
    <dbReference type="NCBI Taxonomy" id="87458"/>
    <lineage>
        <taxon>Bacteria</taxon>
        <taxon>Bacillati</taxon>
        <taxon>Bacillota</taxon>
        <taxon>Bacilli</taxon>
        <taxon>Lactobacillales</taxon>
        <taxon>Aerococcaceae</taxon>
        <taxon>Ruoffia</taxon>
    </lineage>
</organism>
<dbReference type="Proteomes" id="UP000306420">
    <property type="component" value="Unassembled WGS sequence"/>
</dbReference>
<keyword evidence="1" id="KW-0472">Membrane</keyword>